<evidence type="ECO:0000313" key="2">
    <source>
        <dbReference type="EMBL" id="ALI54704.1"/>
    </source>
</evidence>
<dbReference type="Proteomes" id="UP000064920">
    <property type="component" value="Chromosome"/>
</dbReference>
<gene>
    <name evidence="2" type="ORF">IMCC12053_756</name>
</gene>
<evidence type="ECO:0000256" key="1">
    <source>
        <dbReference type="SAM" id="MobiDB-lite"/>
    </source>
</evidence>
<accession>A0A0P0A8E5</accession>
<dbReference type="AlphaFoldDB" id="A0A0P0A8E5"/>
<proteinExistence type="predicted"/>
<protein>
    <submittedName>
        <fullName evidence="2">Uncharacterized protein</fullName>
    </submittedName>
</protein>
<dbReference type="PATRIC" id="fig|1397108.4.peg.784"/>
<feature type="compositionally biased region" description="Basic and acidic residues" evidence="1">
    <location>
        <begin position="1"/>
        <end position="11"/>
    </location>
</feature>
<keyword evidence="3" id="KW-1185">Reference proteome</keyword>
<name>A0A0P0A8E5_9RHOB</name>
<dbReference type="KEGG" id="cmar:IMCC12053_756"/>
<dbReference type="RefSeq" id="WP_062215848.1">
    <property type="nucleotide sequence ID" value="NZ_CP012023.1"/>
</dbReference>
<sequence>MTSDREKDKTRMQPQNGHPTKGQADDGADSNDSGDGGDGSGLSDDDLDGMTNWGSTWGHGRAKDD</sequence>
<dbReference type="EMBL" id="CP012023">
    <property type="protein sequence ID" value="ALI54704.1"/>
    <property type="molecule type" value="Genomic_DNA"/>
</dbReference>
<reference evidence="2 3" key="1">
    <citation type="submission" date="2015-05" db="EMBL/GenBank/DDBJ databases">
        <authorList>
            <person name="Wang D.B."/>
            <person name="Wang M."/>
        </authorList>
    </citation>
    <scope>NUCLEOTIDE SEQUENCE [LARGE SCALE GENOMIC DNA]</scope>
    <source>
        <strain evidence="2 3">IMCC 12053</strain>
    </source>
</reference>
<evidence type="ECO:0000313" key="3">
    <source>
        <dbReference type="Proteomes" id="UP000064920"/>
    </source>
</evidence>
<feature type="region of interest" description="Disordered" evidence="1">
    <location>
        <begin position="1"/>
        <end position="65"/>
    </location>
</feature>
<organism evidence="2 3">
    <name type="scientific">Celeribacter marinus</name>
    <dbReference type="NCBI Taxonomy" id="1397108"/>
    <lineage>
        <taxon>Bacteria</taxon>
        <taxon>Pseudomonadati</taxon>
        <taxon>Pseudomonadota</taxon>
        <taxon>Alphaproteobacteria</taxon>
        <taxon>Rhodobacterales</taxon>
        <taxon>Roseobacteraceae</taxon>
        <taxon>Celeribacter</taxon>
    </lineage>
</organism>